<name>A0A7W2L413_PSEPU</name>
<dbReference type="Proteomes" id="UP000553948">
    <property type="component" value="Unassembled WGS sequence"/>
</dbReference>
<proteinExistence type="predicted"/>
<dbReference type="InterPro" id="IPR045738">
    <property type="entry name" value="DUF6088"/>
</dbReference>
<evidence type="ECO:0000313" key="1">
    <source>
        <dbReference type="EMBL" id="MBA6118055.1"/>
    </source>
</evidence>
<dbReference type="EMBL" id="JACGDG010000019">
    <property type="protein sequence ID" value="MBA6118055.1"/>
    <property type="molecule type" value="Genomic_DNA"/>
</dbReference>
<reference evidence="1 2" key="1">
    <citation type="submission" date="2020-07" db="EMBL/GenBank/DDBJ databases">
        <title>Diversity of carbapenemase encoding genes among Pseudomonas putida group clinical isolates in a tertiary Brazilian hospital.</title>
        <authorList>
            <person name="Alberto-Lei F."/>
            <person name="Nodari C.S."/>
            <person name="Streling A.P."/>
            <person name="Paulino J.T."/>
            <person name="Bessa-Neto F.O."/>
            <person name="Cayo R."/>
            <person name="Gales A.C."/>
        </authorList>
    </citation>
    <scope>NUCLEOTIDE SEQUENCE [LARGE SCALE GENOMIC DNA]</scope>
    <source>
        <strain evidence="1 2">12464</strain>
    </source>
</reference>
<sequence length="224" mass="24980">MSVAESIAKRVKHMRKGKPFNKALFAEEGSRTSVNKALSRMTRSGLLERVARGIYMRPKISEYTGRNVRANPITVMETVAKASGETIQIHGVEAVRRLGLSTQMQVLPTYYTSGSTREIKMGNAVVRLRHSSWQRLQQAGTQAGLALTALFYLGKEGMTDQVIGKILCSLSAKEYSELMACKMPNWMRKVLAGFHGNDQPQMRSQRFCAFTRLSSPHLFCGSCQ</sequence>
<comment type="caution">
    <text evidence="1">The sequence shown here is derived from an EMBL/GenBank/DDBJ whole genome shotgun (WGS) entry which is preliminary data.</text>
</comment>
<gene>
    <name evidence="1" type="ORF">H4C47_20270</name>
</gene>
<dbReference type="RefSeq" id="WP_176515372.1">
    <property type="nucleotide sequence ID" value="NZ_CP060529.1"/>
</dbReference>
<organism evidence="1 2">
    <name type="scientific">Pseudomonas putida</name>
    <name type="common">Arthrobacter siderocapsulatus</name>
    <dbReference type="NCBI Taxonomy" id="303"/>
    <lineage>
        <taxon>Bacteria</taxon>
        <taxon>Pseudomonadati</taxon>
        <taxon>Pseudomonadota</taxon>
        <taxon>Gammaproteobacteria</taxon>
        <taxon>Pseudomonadales</taxon>
        <taxon>Pseudomonadaceae</taxon>
        <taxon>Pseudomonas</taxon>
    </lineage>
</organism>
<dbReference type="AlphaFoldDB" id="A0A7W2L413"/>
<evidence type="ECO:0000313" key="2">
    <source>
        <dbReference type="Proteomes" id="UP000553948"/>
    </source>
</evidence>
<accession>A0A7W2L413</accession>
<dbReference type="Pfam" id="PF19570">
    <property type="entry name" value="DUF6088"/>
    <property type="match status" value="1"/>
</dbReference>
<protein>
    <submittedName>
        <fullName evidence="1">Type IV toxin-antitoxin system AbiEi family antitoxin domain-containing protein</fullName>
    </submittedName>
</protein>